<dbReference type="InterPro" id="IPR035647">
    <property type="entry name" value="EFG_III/V"/>
</dbReference>
<dbReference type="CDD" id="cd16262">
    <property type="entry name" value="EFG_III"/>
    <property type="match status" value="1"/>
</dbReference>
<dbReference type="SUPFAM" id="SSF54980">
    <property type="entry name" value="EF-G C-terminal domain-like"/>
    <property type="match status" value="2"/>
</dbReference>
<keyword evidence="8" id="KW-0963">Cytoplasm</keyword>
<dbReference type="FunFam" id="2.40.30.10:FF:000006">
    <property type="entry name" value="Elongation factor G"/>
    <property type="match status" value="1"/>
</dbReference>
<dbReference type="FunFam" id="3.40.50.300:FF:000029">
    <property type="entry name" value="Elongation factor G"/>
    <property type="match status" value="1"/>
</dbReference>
<dbReference type="InterPro" id="IPR031157">
    <property type="entry name" value="G_TR_CS"/>
</dbReference>
<feature type="binding site" evidence="8">
    <location>
        <begin position="142"/>
        <end position="145"/>
    </location>
    <ligand>
        <name>GTP</name>
        <dbReference type="ChEBI" id="CHEBI:37565"/>
    </ligand>
</feature>
<dbReference type="PANTHER" id="PTHR43261:SF1">
    <property type="entry name" value="RIBOSOME-RELEASING FACTOR 2, MITOCHONDRIAL"/>
    <property type="match status" value="1"/>
</dbReference>
<dbReference type="EMBL" id="FOAA01000003">
    <property type="protein sequence ID" value="SEK57544.1"/>
    <property type="molecule type" value="Genomic_DNA"/>
</dbReference>
<evidence type="ECO:0000256" key="5">
    <source>
        <dbReference type="ARBA" id="ARBA00022917"/>
    </source>
</evidence>
<dbReference type="Pfam" id="PF14492">
    <property type="entry name" value="EFG_III"/>
    <property type="match status" value="1"/>
</dbReference>
<dbReference type="Pfam" id="PF03144">
    <property type="entry name" value="GTP_EFTU_D2"/>
    <property type="match status" value="1"/>
</dbReference>
<evidence type="ECO:0000256" key="7">
    <source>
        <dbReference type="ARBA" id="ARBA00024731"/>
    </source>
</evidence>
<gene>
    <name evidence="8" type="primary">fusA</name>
    <name evidence="10" type="ORF">SAMN05444515_10331</name>
</gene>
<keyword evidence="4 8" id="KW-0251">Elongation factor</keyword>
<dbReference type="CDD" id="cd04088">
    <property type="entry name" value="EFG_mtEFG_II"/>
    <property type="match status" value="1"/>
</dbReference>
<dbReference type="InterPro" id="IPR047872">
    <property type="entry name" value="EFG_IV"/>
</dbReference>
<dbReference type="CDD" id="cd03713">
    <property type="entry name" value="EFG_mtEFG_C"/>
    <property type="match status" value="1"/>
</dbReference>
<organism evidence="10 11">
    <name type="scientific">Ectothiorhodospira marina</name>
    <dbReference type="NCBI Taxonomy" id="1396821"/>
    <lineage>
        <taxon>Bacteria</taxon>
        <taxon>Pseudomonadati</taxon>
        <taxon>Pseudomonadota</taxon>
        <taxon>Gammaproteobacteria</taxon>
        <taxon>Chromatiales</taxon>
        <taxon>Ectothiorhodospiraceae</taxon>
        <taxon>Ectothiorhodospira</taxon>
    </lineage>
</organism>
<dbReference type="Pfam" id="PF03764">
    <property type="entry name" value="EFG_IV"/>
    <property type="match status" value="1"/>
</dbReference>
<evidence type="ECO:0000256" key="4">
    <source>
        <dbReference type="ARBA" id="ARBA00022768"/>
    </source>
</evidence>
<accession>A0A1H7I598</accession>
<reference evidence="11" key="1">
    <citation type="submission" date="2016-10" db="EMBL/GenBank/DDBJ databases">
        <authorList>
            <person name="Varghese N."/>
            <person name="Submissions S."/>
        </authorList>
    </citation>
    <scope>NUCLEOTIDE SEQUENCE [LARGE SCALE GENOMIC DNA]</scope>
    <source>
        <strain evidence="11">DSM 241</strain>
    </source>
</reference>
<dbReference type="PRINTS" id="PR00315">
    <property type="entry name" value="ELONGATNFCT"/>
</dbReference>
<dbReference type="Gene3D" id="2.40.30.10">
    <property type="entry name" value="Translation factors"/>
    <property type="match status" value="1"/>
</dbReference>
<evidence type="ECO:0000256" key="1">
    <source>
        <dbReference type="ARBA" id="ARBA00005870"/>
    </source>
</evidence>
<dbReference type="FunFam" id="3.30.70.240:FF:000001">
    <property type="entry name" value="Elongation factor G"/>
    <property type="match status" value="1"/>
</dbReference>
<dbReference type="PANTHER" id="PTHR43261">
    <property type="entry name" value="TRANSLATION ELONGATION FACTOR G-RELATED"/>
    <property type="match status" value="1"/>
</dbReference>
<dbReference type="NCBIfam" id="TIGR00484">
    <property type="entry name" value="EF-G"/>
    <property type="match status" value="1"/>
</dbReference>
<dbReference type="SUPFAM" id="SSF52540">
    <property type="entry name" value="P-loop containing nucleoside triphosphate hydrolases"/>
    <property type="match status" value="1"/>
</dbReference>
<dbReference type="InterPro" id="IPR041095">
    <property type="entry name" value="EFG_II"/>
</dbReference>
<dbReference type="OrthoDB" id="9804431at2"/>
<dbReference type="FunFam" id="3.30.70.870:FF:000001">
    <property type="entry name" value="Elongation factor G"/>
    <property type="match status" value="1"/>
</dbReference>
<dbReference type="InterPro" id="IPR035649">
    <property type="entry name" value="EFG_V"/>
</dbReference>
<name>A0A1H7I598_9GAMM</name>
<proteinExistence type="inferred from homology"/>
<dbReference type="CDD" id="cd01434">
    <property type="entry name" value="EFG_mtEFG1_IV"/>
    <property type="match status" value="1"/>
</dbReference>
<comment type="subcellular location">
    <subcellularLocation>
        <location evidence="8">Cytoplasm</location>
    </subcellularLocation>
</comment>
<evidence type="ECO:0000313" key="11">
    <source>
        <dbReference type="Proteomes" id="UP000199256"/>
    </source>
</evidence>
<dbReference type="NCBIfam" id="NF009381">
    <property type="entry name" value="PRK12740.1-5"/>
    <property type="match status" value="1"/>
</dbReference>
<dbReference type="PROSITE" id="PS00301">
    <property type="entry name" value="G_TR_1"/>
    <property type="match status" value="1"/>
</dbReference>
<dbReference type="Gene3D" id="3.30.230.10">
    <property type="match status" value="1"/>
</dbReference>
<dbReference type="InterPro" id="IPR020568">
    <property type="entry name" value="Ribosomal_Su5_D2-typ_SF"/>
</dbReference>
<dbReference type="InterPro" id="IPR009000">
    <property type="entry name" value="Transl_B-barrel_sf"/>
</dbReference>
<dbReference type="Pfam" id="PF00009">
    <property type="entry name" value="GTP_EFTU"/>
    <property type="match status" value="1"/>
</dbReference>
<dbReference type="InterPro" id="IPR004540">
    <property type="entry name" value="Transl_elong_EFG/EF2"/>
</dbReference>
<dbReference type="HAMAP" id="MF_00054_B">
    <property type="entry name" value="EF_G_EF_2_B"/>
    <property type="match status" value="1"/>
</dbReference>
<dbReference type="Proteomes" id="UP000199256">
    <property type="component" value="Unassembled WGS sequence"/>
</dbReference>
<evidence type="ECO:0000256" key="6">
    <source>
        <dbReference type="ARBA" id="ARBA00023134"/>
    </source>
</evidence>
<keyword evidence="5 8" id="KW-0648">Protein biosynthesis</keyword>
<dbReference type="STRING" id="1396821.SAMN05444515_10331"/>
<dbReference type="GO" id="GO:0032790">
    <property type="term" value="P:ribosome disassembly"/>
    <property type="evidence" value="ECO:0007669"/>
    <property type="project" value="TreeGrafter"/>
</dbReference>
<dbReference type="InterPro" id="IPR027417">
    <property type="entry name" value="P-loop_NTPase"/>
</dbReference>
<dbReference type="NCBIfam" id="TIGR00231">
    <property type="entry name" value="small_GTP"/>
    <property type="match status" value="1"/>
</dbReference>
<keyword evidence="11" id="KW-1185">Reference proteome</keyword>
<keyword evidence="6 8" id="KW-0342">GTP-binding</keyword>
<feature type="binding site" evidence="8">
    <location>
        <begin position="17"/>
        <end position="24"/>
    </location>
    <ligand>
        <name>GTP</name>
        <dbReference type="ChEBI" id="CHEBI:37565"/>
    </ligand>
</feature>
<dbReference type="FunFam" id="3.30.230.10:FF:000003">
    <property type="entry name" value="Elongation factor G"/>
    <property type="match status" value="1"/>
</dbReference>
<evidence type="ECO:0000256" key="3">
    <source>
        <dbReference type="ARBA" id="ARBA00022741"/>
    </source>
</evidence>
<sequence length="699" mass="77168">MARKTPIERYRNIGIMAHIDAGKTTTTERILFYTGVSHKLGEVHDGAATMDWMEQEQERGITITSAATTCFWPGMEKQFPEHRINIIDTPGHVDFTIEVERSLRVLDGACAVFCAVGGVEPQSETVWRQANKYQVPRMAFVNKMDRPGADFLRVVKQIKDRLAGNPVPLQLPIGAEDGFEGVVDLVKMKAIYWDTDNHGMTFQEKDIPAEMQDDCQTWREHLVEAAAESSEELMEKYLNDGELSTDEIKQGLRKRTLNNEIVPALCGSAFKNKGVQAMLDAIVEYMPSPTDVLAIKGHLDDANETEALRHSTDDEPFAALAFKIATDPFVGTLTFFRVYSGVVKSGDTVFNPVKSKRERIGRIVQMHSNSREEIKEVRAGDIAAAVGLKDVTTGETLCAMDSVITLERMEFPEPVISVAVEPKTKSDQEKMGVALGKLAQEDPSFRVRTDEESGQTIISGMGELHLDIIVDRMKREFKVEANVGKPQVAYRETIRKTVEQEGKFVRQSGGRGQYGHVWVRIEPREAGDGYLFENAIVGGVVPKEYIPAVDKGIQEASKNGVVGGFPLVDFKVTLFDGSYHDVDSSESAFKIAGSMAFKEGAAKASPVLLEPIMKVEVVTPEEYMGDVMGDLNRRRGLVQGMDDAPAGKIVRAEVPLAEMFGYSTDLRSATQGRAVYSMEFCKYAEAPASVAEAVVKKAS</sequence>
<dbReference type="GO" id="GO:0003746">
    <property type="term" value="F:translation elongation factor activity"/>
    <property type="evidence" value="ECO:0007669"/>
    <property type="project" value="UniProtKB-UniRule"/>
</dbReference>
<dbReference type="Gene3D" id="3.30.70.870">
    <property type="entry name" value="Elongation Factor G (Translational Gtpase), domain 3"/>
    <property type="match status" value="1"/>
</dbReference>
<dbReference type="GO" id="GO:0003924">
    <property type="term" value="F:GTPase activity"/>
    <property type="evidence" value="ECO:0007669"/>
    <property type="project" value="InterPro"/>
</dbReference>
<dbReference type="Gene3D" id="3.30.70.240">
    <property type="match status" value="1"/>
</dbReference>
<dbReference type="InterPro" id="IPR009022">
    <property type="entry name" value="EFG_III"/>
</dbReference>
<dbReference type="InterPro" id="IPR005225">
    <property type="entry name" value="Small_GTP-bd"/>
</dbReference>
<dbReference type="GO" id="GO:0097216">
    <property type="term" value="F:guanosine tetraphosphate binding"/>
    <property type="evidence" value="ECO:0007669"/>
    <property type="project" value="UniProtKB-ARBA"/>
</dbReference>
<dbReference type="Gene3D" id="3.40.50.300">
    <property type="entry name" value="P-loop containing nucleotide triphosphate hydrolases"/>
    <property type="match status" value="1"/>
</dbReference>
<dbReference type="Pfam" id="PF00679">
    <property type="entry name" value="EFG_C"/>
    <property type="match status" value="1"/>
</dbReference>
<comment type="similarity">
    <text evidence="1 8">Belongs to the TRAFAC class translation factor GTPase superfamily. Classic translation factor GTPase family. EF-G/EF-2 subfamily.</text>
</comment>
<dbReference type="InterPro" id="IPR005517">
    <property type="entry name" value="Transl_elong_EFG/EF2_IV"/>
</dbReference>
<comment type="function">
    <text evidence="7 8">Catalyzes the GTP-dependent ribosomal translocation step during translation elongation. During this step, the ribosome changes from the pre-translocational (PRE) to the post-translocational (POST) state as the newly formed A-site-bound peptidyl-tRNA and P-site-bound deacylated tRNA move to the P and E sites, respectively. Catalyzes the coordinated movement of the two tRNA molecules, the mRNA and conformational changes in the ribosome.</text>
</comment>
<dbReference type="SUPFAM" id="SSF54211">
    <property type="entry name" value="Ribosomal protein S5 domain 2-like"/>
    <property type="match status" value="1"/>
</dbReference>
<evidence type="ECO:0000256" key="8">
    <source>
        <dbReference type="HAMAP-Rule" id="MF_00054"/>
    </source>
</evidence>
<dbReference type="AlphaFoldDB" id="A0A1H7I598"/>
<feature type="binding site" evidence="8">
    <location>
        <begin position="88"/>
        <end position="92"/>
    </location>
    <ligand>
        <name>GTP</name>
        <dbReference type="ChEBI" id="CHEBI:37565"/>
    </ligand>
</feature>
<feature type="domain" description="Tr-type G" evidence="9">
    <location>
        <begin position="8"/>
        <end position="290"/>
    </location>
</feature>
<dbReference type="SUPFAM" id="SSF50447">
    <property type="entry name" value="Translation proteins"/>
    <property type="match status" value="1"/>
</dbReference>
<dbReference type="RefSeq" id="WP_090251254.1">
    <property type="nucleotide sequence ID" value="NZ_FOAA01000003.1"/>
</dbReference>
<keyword evidence="3 8" id="KW-0547">Nucleotide-binding</keyword>
<evidence type="ECO:0000256" key="2">
    <source>
        <dbReference type="ARBA" id="ARBA00017872"/>
    </source>
</evidence>
<dbReference type="PROSITE" id="PS51722">
    <property type="entry name" value="G_TR_2"/>
    <property type="match status" value="1"/>
</dbReference>
<dbReference type="CDD" id="cd01886">
    <property type="entry name" value="EF-G"/>
    <property type="match status" value="1"/>
</dbReference>
<dbReference type="InterPro" id="IPR014721">
    <property type="entry name" value="Ribsml_uS5_D2-typ_fold_subgr"/>
</dbReference>
<dbReference type="InterPro" id="IPR004161">
    <property type="entry name" value="EFTu-like_2"/>
</dbReference>
<dbReference type="SMART" id="SM00838">
    <property type="entry name" value="EFG_C"/>
    <property type="match status" value="1"/>
</dbReference>
<protein>
    <recommendedName>
        <fullName evidence="2 8">Elongation factor G</fullName>
        <shortName evidence="8">EF-G</shortName>
    </recommendedName>
</protein>
<evidence type="ECO:0000259" key="9">
    <source>
        <dbReference type="PROSITE" id="PS51722"/>
    </source>
</evidence>
<evidence type="ECO:0000313" key="10">
    <source>
        <dbReference type="EMBL" id="SEK57544.1"/>
    </source>
</evidence>
<dbReference type="NCBIfam" id="NF009379">
    <property type="entry name" value="PRK12740.1-3"/>
    <property type="match status" value="1"/>
</dbReference>
<dbReference type="GO" id="GO:0005737">
    <property type="term" value="C:cytoplasm"/>
    <property type="evidence" value="ECO:0007669"/>
    <property type="project" value="UniProtKB-SubCell"/>
</dbReference>
<dbReference type="InterPro" id="IPR000640">
    <property type="entry name" value="EFG_V-like"/>
</dbReference>
<dbReference type="GO" id="GO:0005525">
    <property type="term" value="F:GTP binding"/>
    <property type="evidence" value="ECO:0007669"/>
    <property type="project" value="UniProtKB-UniRule"/>
</dbReference>
<dbReference type="InterPro" id="IPR000795">
    <property type="entry name" value="T_Tr_GTP-bd_dom"/>
</dbReference>
<dbReference type="SMART" id="SM00889">
    <property type="entry name" value="EFG_IV"/>
    <property type="match status" value="1"/>
</dbReference>